<dbReference type="Gene3D" id="2.60.40.10">
    <property type="entry name" value="Immunoglobulins"/>
    <property type="match status" value="1"/>
</dbReference>
<dbReference type="EMBL" id="CP016545">
    <property type="protein sequence ID" value="ANU06740.1"/>
    <property type="molecule type" value="Genomic_DNA"/>
</dbReference>
<dbReference type="Proteomes" id="UP000092698">
    <property type="component" value="Chromosome"/>
</dbReference>
<feature type="signal peptide" evidence="1">
    <location>
        <begin position="1"/>
        <end position="30"/>
    </location>
</feature>
<dbReference type="PATRIC" id="fig|645517.4.peg.415"/>
<feature type="chain" id="PRO_5008884274" description="Cna protein B-type domain protein" evidence="1">
    <location>
        <begin position="31"/>
        <end position="899"/>
    </location>
</feature>
<dbReference type="STRING" id="645517.A6F65_00415"/>
<dbReference type="KEGG" id="anh:A6F65_00415"/>
<keyword evidence="3" id="KW-1185">Reference proteome</keyword>
<protein>
    <recommendedName>
        <fullName evidence="4">Cna protein B-type domain protein</fullName>
    </recommendedName>
</protein>
<evidence type="ECO:0000256" key="1">
    <source>
        <dbReference type="SAM" id="SignalP"/>
    </source>
</evidence>
<accession>A0A1C7D5J6</accession>
<sequence>MRILRAFATRAAAITAAALVASAPLSPASAQDAATPSTWQANEDDFILLEPQVKKYRLTFELRGYQTPGGTCVDLADVIQSFDLPVRLDKKSRRATGWLFSEQRTFTLDRDSNTVQIVNKRRDLRTGELYDTPEGWCVDTKSLSDWLGVSLTPNLFESVLKVESDAPLPFIQRIERESRAARLSGRAPTDLSKLPQARNDYQTFRLPSVDVVARVGHKSDGSSTRTTGQYEIFATGELASASFEARLASDDQGTPASLRMRAYRVQPEGGMLGPLDATQVGVGDVDYPGGQLAGGPAVGRGLFVSNQPLNRPNTFGKTVVRGALPVGWDAELYRNGQLLAFQPSPIDGRYEFEVDLLLGRNELEIVLYGPQGQIRKDTRSIPVGYSALEPGKLEYWAGAVERNRDLISFSSSSVRPEGGWIFGAGAQYGIDQRTSAGVSAQSMYLFGKQRYYVEGSVQRSLGPVLVNVTGAQEFGAGQAFRAEAIGRFGRTNFRAETFFTNGGYTSGTIRPDEKSAQRFEIDHSLKLGKQDMPVAFGFSRSVRRDGQKVNEFLLRGSLILPQVSLTGFVLHRDVSGVPPGSSEADQTRVGVLANTRFLGFRMRGEAQFRISGPDQGFESARISADRAIGVRSDLRVDVQHFARTNVTQFGAGYIHQFDKFALQAGGTLDTRGSYGLNLFISFSVGPDPLSGGWHMSNEKLAQRGQAAVSVFVDRNGNGRREPGEEALPNVGVTAGQFGSSAPTDEDGHAFVAGLDPYRQVLVGIDSSTLEDPFLVPRGKGVVVTPRPGVAATVELAVTPTGEVEGMLLDAEERPRPGVKLELVRSDGEVAATTISEYDGFFLFDRVPYGDYALRISADSARVLSVRRELATGLAVGDAQPVQNAGTIRLSPIEVADNSP</sequence>
<organism evidence="2 3">
    <name type="scientific">Paraurantiacibacter namhicola</name>
    <dbReference type="NCBI Taxonomy" id="645517"/>
    <lineage>
        <taxon>Bacteria</taxon>
        <taxon>Pseudomonadati</taxon>
        <taxon>Pseudomonadota</taxon>
        <taxon>Alphaproteobacteria</taxon>
        <taxon>Sphingomonadales</taxon>
        <taxon>Erythrobacteraceae</taxon>
        <taxon>Paraurantiacibacter</taxon>
    </lineage>
</organism>
<evidence type="ECO:0000313" key="2">
    <source>
        <dbReference type="EMBL" id="ANU06740.1"/>
    </source>
</evidence>
<keyword evidence="1" id="KW-0732">Signal</keyword>
<dbReference type="InterPro" id="IPR013783">
    <property type="entry name" value="Ig-like_fold"/>
</dbReference>
<gene>
    <name evidence="2" type="ORF">A6F65_00415</name>
</gene>
<evidence type="ECO:0000313" key="3">
    <source>
        <dbReference type="Proteomes" id="UP000092698"/>
    </source>
</evidence>
<dbReference type="AlphaFoldDB" id="A0A1C7D5J6"/>
<dbReference type="OrthoDB" id="121544at2"/>
<reference evidence="2 3" key="1">
    <citation type="submission" date="2016-07" db="EMBL/GenBank/DDBJ databases">
        <title>Complete genome sequence of Altererythrobacter namhicola JCM 16345T, containing esterase-encoding genes.</title>
        <authorList>
            <person name="Cheng H."/>
            <person name="Wu Y.-H."/>
            <person name="Jian S.-L."/>
            <person name="Huo Y.-Y."/>
            <person name="Wang C.-S."/>
            <person name="Xu X.-W."/>
        </authorList>
    </citation>
    <scope>NUCLEOTIDE SEQUENCE [LARGE SCALE GENOMIC DNA]</scope>
    <source>
        <strain evidence="2 3">JCM 16345</strain>
    </source>
</reference>
<evidence type="ECO:0008006" key="4">
    <source>
        <dbReference type="Google" id="ProtNLM"/>
    </source>
</evidence>
<proteinExistence type="predicted"/>
<name>A0A1C7D5J6_9SPHN</name>
<dbReference type="RefSeq" id="WP_067785386.1">
    <property type="nucleotide sequence ID" value="NZ_CP016545.1"/>
</dbReference>
<dbReference type="SUPFAM" id="SSF49478">
    <property type="entry name" value="Cna protein B-type domain"/>
    <property type="match status" value="1"/>
</dbReference>